<evidence type="ECO:0000313" key="1">
    <source>
        <dbReference type="EMBL" id="MFC3832014.1"/>
    </source>
</evidence>
<keyword evidence="2" id="KW-1185">Reference proteome</keyword>
<comment type="caution">
    <text evidence="1">The sequence shown here is derived from an EMBL/GenBank/DDBJ whole genome shotgun (WGS) entry which is preliminary data.</text>
</comment>
<gene>
    <name evidence="1" type="ORF">ACFOSB_04010</name>
</gene>
<accession>A0ABV7Z7C0</accession>
<dbReference type="Proteomes" id="UP001595803">
    <property type="component" value="Unassembled WGS sequence"/>
</dbReference>
<dbReference type="EMBL" id="JBHRZG010000003">
    <property type="protein sequence ID" value="MFC3832014.1"/>
    <property type="molecule type" value="Genomic_DNA"/>
</dbReference>
<name>A0ABV7Z7C0_9DEIO</name>
<organism evidence="1 2">
    <name type="scientific">Deinococcus rufus</name>
    <dbReference type="NCBI Taxonomy" id="2136097"/>
    <lineage>
        <taxon>Bacteria</taxon>
        <taxon>Thermotogati</taxon>
        <taxon>Deinococcota</taxon>
        <taxon>Deinococci</taxon>
        <taxon>Deinococcales</taxon>
        <taxon>Deinococcaceae</taxon>
        <taxon>Deinococcus</taxon>
    </lineage>
</organism>
<dbReference type="RefSeq" id="WP_322472873.1">
    <property type="nucleotide sequence ID" value="NZ_JBHRZG010000003.1"/>
</dbReference>
<sequence>MPIKSLEGALSTIDAFQGTPEDFKLSIDDTLLDPAGVTMAIITDRILSRDWEPAGVELRQGYRVFSYREME</sequence>
<evidence type="ECO:0000313" key="2">
    <source>
        <dbReference type="Proteomes" id="UP001595803"/>
    </source>
</evidence>
<proteinExistence type="predicted"/>
<reference evidence="2" key="1">
    <citation type="journal article" date="2019" name="Int. J. Syst. Evol. Microbiol.">
        <title>The Global Catalogue of Microorganisms (GCM) 10K type strain sequencing project: providing services to taxonomists for standard genome sequencing and annotation.</title>
        <authorList>
            <consortium name="The Broad Institute Genomics Platform"/>
            <consortium name="The Broad Institute Genome Sequencing Center for Infectious Disease"/>
            <person name="Wu L."/>
            <person name="Ma J."/>
        </authorList>
    </citation>
    <scope>NUCLEOTIDE SEQUENCE [LARGE SCALE GENOMIC DNA]</scope>
    <source>
        <strain evidence="2">CCTCC AB 2017081</strain>
    </source>
</reference>
<protein>
    <submittedName>
        <fullName evidence="1">Uncharacterized protein</fullName>
    </submittedName>
</protein>